<dbReference type="OMA" id="KLIPLMC"/>
<protein>
    <recommendedName>
        <fullName evidence="4 7">dTDP-glucose 4,6-dehydratase</fullName>
        <ecNumber evidence="4 7">4.2.1.46</ecNumber>
    </recommendedName>
</protein>
<evidence type="ECO:0000313" key="10">
    <source>
        <dbReference type="Proteomes" id="UP000188586"/>
    </source>
</evidence>
<comment type="cofactor">
    <cofactor evidence="2 7">
        <name>NAD(+)</name>
        <dbReference type="ChEBI" id="CHEBI:57540"/>
    </cofactor>
</comment>
<sequence length="393" mass="44055">MIFLGFLSWNPYPNTGSPICVRGMDRGAGNRRTSISMERWLVTGGAGFIGSNFILAARREKRAEILNLDRLTYAGNTANLESLESDPGYRLLPGDIADRDLVRKALADFSPAAVFHFAAESHVDRSIEGPAIFLRTNVEGTFSLLEESRRYFDALPSNEKGRFRFLHVSTDEVFGSLSPSDPPFNERTPYAPNSPYAASKAASDHFVRAWFHTYGLPVLTTNCSNNYGPFQFPEKLVPTAILSALKGKDVPVYGDGMNIRDWLFVEDHCQALFRVHERGVPGETYNVGGGNERTNLQMVSALLTLLDKKRPRPDGLSHLERIRFVPDRPGHDRRYAIDGSRLRRELSWTPAHAFDQALEKTVDWYLDNEAWWKALASRHEAGTRQGLIAGGRP</sequence>
<dbReference type="GO" id="GO:0009225">
    <property type="term" value="P:nucleotide-sugar metabolic process"/>
    <property type="evidence" value="ECO:0007669"/>
    <property type="project" value="InterPro"/>
</dbReference>
<dbReference type="Gene3D" id="3.90.25.10">
    <property type="entry name" value="UDP-galactose 4-epimerase, domain 1"/>
    <property type="match status" value="1"/>
</dbReference>
<comment type="catalytic activity">
    <reaction evidence="1 7">
        <text>dTDP-alpha-D-glucose = dTDP-4-dehydro-6-deoxy-alpha-D-glucose + H2O</text>
        <dbReference type="Rhea" id="RHEA:17221"/>
        <dbReference type="ChEBI" id="CHEBI:15377"/>
        <dbReference type="ChEBI" id="CHEBI:57477"/>
        <dbReference type="ChEBI" id="CHEBI:57649"/>
        <dbReference type="EC" id="4.2.1.46"/>
    </reaction>
</comment>
<dbReference type="GO" id="GO:0008460">
    <property type="term" value="F:dTDP-glucose 4,6-dehydratase activity"/>
    <property type="evidence" value="ECO:0007669"/>
    <property type="project" value="UniProtKB-EC"/>
</dbReference>
<evidence type="ECO:0000256" key="1">
    <source>
        <dbReference type="ARBA" id="ARBA00001539"/>
    </source>
</evidence>
<dbReference type="InterPro" id="IPR036291">
    <property type="entry name" value="NAD(P)-bd_dom_sf"/>
</dbReference>
<reference evidence="9 10" key="1">
    <citation type="submission" date="2016-11" db="EMBL/GenBank/DDBJ databases">
        <title>Comparative genomics of co-occurring bacteria in distinct bioleaching systems unravels niche-specific adaptation.</title>
        <authorList>
            <person name="Zhang X."/>
            <person name="Liu X."/>
            <person name="Yin H."/>
        </authorList>
    </citation>
    <scope>NUCLEOTIDE SEQUENCE [LARGE SCALE GENOMIC DNA]</scope>
    <source>
        <strain evidence="9 10">DX</strain>
    </source>
</reference>
<dbReference type="InterPro" id="IPR005888">
    <property type="entry name" value="dTDP_Gluc_deHydtase"/>
</dbReference>
<evidence type="ECO:0000256" key="6">
    <source>
        <dbReference type="ARBA" id="ARBA00023239"/>
    </source>
</evidence>
<evidence type="ECO:0000256" key="2">
    <source>
        <dbReference type="ARBA" id="ARBA00001911"/>
    </source>
</evidence>
<evidence type="ECO:0000313" key="9">
    <source>
        <dbReference type="EMBL" id="OOH73366.1"/>
    </source>
</evidence>
<dbReference type="EC" id="4.2.1.46" evidence="4 7"/>
<accession>A0A1V3SWB4</accession>
<dbReference type="Gene3D" id="3.40.50.720">
    <property type="entry name" value="NAD(P)-binding Rossmann-like Domain"/>
    <property type="match status" value="1"/>
</dbReference>
<dbReference type="Pfam" id="PF16363">
    <property type="entry name" value="GDP_Man_Dehyd"/>
    <property type="match status" value="1"/>
</dbReference>
<dbReference type="CDD" id="cd05246">
    <property type="entry name" value="dTDP_GD_SDR_e"/>
    <property type="match status" value="1"/>
</dbReference>
<evidence type="ECO:0000256" key="3">
    <source>
        <dbReference type="ARBA" id="ARBA00008178"/>
    </source>
</evidence>
<evidence type="ECO:0000256" key="5">
    <source>
        <dbReference type="ARBA" id="ARBA00023027"/>
    </source>
</evidence>
<evidence type="ECO:0000259" key="8">
    <source>
        <dbReference type="Pfam" id="PF16363"/>
    </source>
</evidence>
<evidence type="ECO:0000256" key="7">
    <source>
        <dbReference type="RuleBase" id="RU004473"/>
    </source>
</evidence>
<dbReference type="EMBL" id="MPOJ01000009">
    <property type="protein sequence ID" value="OOH73366.1"/>
    <property type="molecule type" value="Genomic_DNA"/>
</dbReference>
<dbReference type="NCBIfam" id="TIGR01181">
    <property type="entry name" value="dTDP_gluc_dehyt"/>
    <property type="match status" value="1"/>
</dbReference>
<dbReference type="SUPFAM" id="SSF51735">
    <property type="entry name" value="NAD(P)-binding Rossmann-fold domains"/>
    <property type="match status" value="1"/>
</dbReference>
<evidence type="ECO:0000256" key="4">
    <source>
        <dbReference type="ARBA" id="ARBA00011990"/>
    </source>
</evidence>
<keyword evidence="6 7" id="KW-0456">Lyase</keyword>
<dbReference type="AlphaFoldDB" id="A0A1V3SWB4"/>
<keyword evidence="5" id="KW-0520">NAD</keyword>
<comment type="caution">
    <text evidence="9">The sequence shown here is derived from an EMBL/GenBank/DDBJ whole genome shotgun (WGS) entry which is preliminary data.</text>
</comment>
<proteinExistence type="inferred from homology"/>
<gene>
    <name evidence="9" type="ORF">BOX24_04725</name>
</gene>
<name>A0A1V3SWB4_9BACT</name>
<dbReference type="PANTHER" id="PTHR43000">
    <property type="entry name" value="DTDP-D-GLUCOSE 4,6-DEHYDRATASE-RELATED"/>
    <property type="match status" value="1"/>
</dbReference>
<dbReference type="Proteomes" id="UP000188586">
    <property type="component" value="Unassembled WGS sequence"/>
</dbReference>
<feature type="domain" description="NAD(P)-binding" evidence="8">
    <location>
        <begin position="41"/>
        <end position="361"/>
    </location>
</feature>
<dbReference type="InterPro" id="IPR016040">
    <property type="entry name" value="NAD(P)-bd_dom"/>
</dbReference>
<comment type="similarity">
    <text evidence="3 7">Belongs to the NAD(P)-dependent epimerase/dehydratase family. dTDP-glucose dehydratase subfamily.</text>
</comment>
<organism evidence="9 10">
    <name type="scientific">Leptospirillum ferriphilum</name>
    <dbReference type="NCBI Taxonomy" id="178606"/>
    <lineage>
        <taxon>Bacteria</taxon>
        <taxon>Pseudomonadati</taxon>
        <taxon>Nitrospirota</taxon>
        <taxon>Nitrospiria</taxon>
        <taxon>Nitrospirales</taxon>
        <taxon>Nitrospiraceae</taxon>
        <taxon>Leptospirillum</taxon>
    </lineage>
</organism>